<feature type="domain" description="Transposase IS200-like" evidence="2">
    <location>
        <begin position="23"/>
        <end position="211"/>
    </location>
</feature>
<dbReference type="SMART" id="SM01321">
    <property type="entry name" value="Y1_Tnp"/>
    <property type="match status" value="1"/>
</dbReference>
<sequence length="218" mass="24319">MSKYNPAVHNRHSIRTKGHDYSKPGFYFITICIKNRRFLLGNKYNCKLNPAGEMVSAEWLELTNRFKNIRLHEFVVMPNHFHALLEIVPATSGATLVVAPKSNTNDVVAPKSNTENMGVKNGGVTTNGATTNGATTNGATTNGVTTRVAPGVTVGLIIDAFKSITTVKYIHGVKTLGWPQFQNKLWQRNYHDRIIFQYTGIERVNAYIKNNVVNWKGK</sequence>
<reference evidence="3 4" key="1">
    <citation type="submission" date="2019-01" db="EMBL/GenBank/DDBJ databases">
        <authorList>
            <person name="Chen W.-M."/>
        </authorList>
    </citation>
    <scope>NUCLEOTIDE SEQUENCE [LARGE SCALE GENOMIC DNA]</scope>
    <source>
        <strain evidence="3 4">FSY-15</strain>
    </source>
</reference>
<dbReference type="GO" id="GO:0004803">
    <property type="term" value="F:transposase activity"/>
    <property type="evidence" value="ECO:0007669"/>
    <property type="project" value="InterPro"/>
</dbReference>
<proteinExistence type="predicted"/>
<protein>
    <recommendedName>
        <fullName evidence="2">Transposase IS200-like domain-containing protein</fullName>
    </recommendedName>
</protein>
<dbReference type="InterPro" id="IPR002686">
    <property type="entry name" value="Transposase_17"/>
</dbReference>
<feature type="compositionally biased region" description="Low complexity" evidence="1">
    <location>
        <begin position="118"/>
        <end position="138"/>
    </location>
</feature>
<evidence type="ECO:0000313" key="4">
    <source>
        <dbReference type="Proteomes" id="UP000282832"/>
    </source>
</evidence>
<keyword evidence="4" id="KW-1185">Reference proteome</keyword>
<dbReference type="GO" id="GO:0006313">
    <property type="term" value="P:DNA transposition"/>
    <property type="evidence" value="ECO:0007669"/>
    <property type="project" value="InterPro"/>
</dbReference>
<dbReference type="AlphaFoldDB" id="A0A437PPT8"/>
<dbReference type="PANTHER" id="PTHR36966">
    <property type="entry name" value="REP-ASSOCIATED TYROSINE TRANSPOSASE"/>
    <property type="match status" value="1"/>
</dbReference>
<evidence type="ECO:0000313" key="3">
    <source>
        <dbReference type="EMBL" id="RVU24179.1"/>
    </source>
</evidence>
<dbReference type="SUPFAM" id="SSF143422">
    <property type="entry name" value="Transposase IS200-like"/>
    <property type="match status" value="1"/>
</dbReference>
<name>A0A437PPT8_9BACT</name>
<dbReference type="RefSeq" id="WP_127804798.1">
    <property type="nucleotide sequence ID" value="NZ_SACY01000004.1"/>
</dbReference>
<dbReference type="GO" id="GO:0043565">
    <property type="term" value="F:sequence-specific DNA binding"/>
    <property type="evidence" value="ECO:0007669"/>
    <property type="project" value="TreeGrafter"/>
</dbReference>
<feature type="compositionally biased region" description="Polar residues" evidence="1">
    <location>
        <begin position="107"/>
        <end position="116"/>
    </location>
</feature>
<dbReference type="PANTHER" id="PTHR36966:SF1">
    <property type="entry name" value="REP-ASSOCIATED TYROSINE TRANSPOSASE"/>
    <property type="match status" value="1"/>
</dbReference>
<evidence type="ECO:0000256" key="1">
    <source>
        <dbReference type="SAM" id="MobiDB-lite"/>
    </source>
</evidence>
<accession>A0A437PPT8</accession>
<dbReference type="EMBL" id="SACY01000004">
    <property type="protein sequence ID" value="RVU24179.1"/>
    <property type="molecule type" value="Genomic_DNA"/>
</dbReference>
<gene>
    <name evidence="3" type="ORF">EOJ36_09655</name>
</gene>
<dbReference type="InterPro" id="IPR052715">
    <property type="entry name" value="RAYT_transposase"/>
</dbReference>
<dbReference type="Proteomes" id="UP000282832">
    <property type="component" value="Unassembled WGS sequence"/>
</dbReference>
<comment type="caution">
    <text evidence="3">The sequence shown here is derived from an EMBL/GenBank/DDBJ whole genome shotgun (WGS) entry which is preliminary data.</text>
</comment>
<evidence type="ECO:0000259" key="2">
    <source>
        <dbReference type="SMART" id="SM01321"/>
    </source>
</evidence>
<organism evidence="3 4">
    <name type="scientific">Sandaracinomonas limnophila</name>
    <dbReference type="NCBI Taxonomy" id="1862386"/>
    <lineage>
        <taxon>Bacteria</taxon>
        <taxon>Pseudomonadati</taxon>
        <taxon>Bacteroidota</taxon>
        <taxon>Cytophagia</taxon>
        <taxon>Cytophagales</taxon>
        <taxon>Flectobacillaceae</taxon>
        <taxon>Sandaracinomonas</taxon>
    </lineage>
</organism>
<feature type="region of interest" description="Disordered" evidence="1">
    <location>
        <begin position="107"/>
        <end position="138"/>
    </location>
</feature>
<dbReference type="OrthoDB" id="9794403at2"/>
<dbReference type="Gene3D" id="3.30.70.1290">
    <property type="entry name" value="Transposase IS200-like"/>
    <property type="match status" value="1"/>
</dbReference>
<dbReference type="InterPro" id="IPR036515">
    <property type="entry name" value="Transposase_17_sf"/>
</dbReference>